<evidence type="ECO:0000313" key="3">
    <source>
        <dbReference type="Proteomes" id="UP000176877"/>
    </source>
</evidence>
<feature type="region of interest" description="Disordered" evidence="1">
    <location>
        <begin position="1"/>
        <end position="23"/>
    </location>
</feature>
<gene>
    <name evidence="2" type="ORF">A3D45_03005</name>
</gene>
<organism evidence="2 3">
    <name type="scientific">Candidatus Falkowbacteria bacterium RIFCSPHIGHO2_02_FULL_42_9</name>
    <dbReference type="NCBI Taxonomy" id="1797986"/>
    <lineage>
        <taxon>Bacteria</taxon>
        <taxon>Candidatus Falkowiibacteriota</taxon>
    </lineage>
</organism>
<evidence type="ECO:0000313" key="2">
    <source>
        <dbReference type="EMBL" id="OGF22199.1"/>
    </source>
</evidence>
<protein>
    <submittedName>
        <fullName evidence="2">Uncharacterized protein</fullName>
    </submittedName>
</protein>
<evidence type="ECO:0000256" key="1">
    <source>
        <dbReference type="SAM" id="MobiDB-lite"/>
    </source>
</evidence>
<reference evidence="2 3" key="1">
    <citation type="journal article" date="2016" name="Nat. Commun.">
        <title>Thousands of microbial genomes shed light on interconnected biogeochemical processes in an aquifer system.</title>
        <authorList>
            <person name="Anantharaman K."/>
            <person name="Brown C.T."/>
            <person name="Hug L.A."/>
            <person name="Sharon I."/>
            <person name="Castelle C.J."/>
            <person name="Probst A.J."/>
            <person name="Thomas B.C."/>
            <person name="Singh A."/>
            <person name="Wilkins M.J."/>
            <person name="Karaoz U."/>
            <person name="Brodie E.L."/>
            <person name="Williams K.H."/>
            <person name="Hubbard S.S."/>
            <person name="Banfield J.F."/>
        </authorList>
    </citation>
    <scope>NUCLEOTIDE SEQUENCE [LARGE SCALE GENOMIC DNA]</scope>
</reference>
<accession>A0A1F5S699</accession>
<comment type="caution">
    <text evidence="2">The sequence shown here is derived from an EMBL/GenBank/DDBJ whole genome shotgun (WGS) entry which is preliminary data.</text>
</comment>
<feature type="compositionally biased region" description="Basic residues" evidence="1">
    <location>
        <begin position="1"/>
        <end position="10"/>
    </location>
</feature>
<dbReference type="EMBL" id="MFFT01000061">
    <property type="protein sequence ID" value="OGF22199.1"/>
    <property type="molecule type" value="Genomic_DNA"/>
</dbReference>
<sequence length="73" mass="8465">MIRSLKKHAHSPGQHGKNYHDADDCPKHFVERFLFHIKTNLIIIAEVKKFILSAYKIVAFFIKIAHSPMPIII</sequence>
<dbReference type="AlphaFoldDB" id="A0A1F5S699"/>
<name>A0A1F5S699_9BACT</name>
<dbReference type="Proteomes" id="UP000176877">
    <property type="component" value="Unassembled WGS sequence"/>
</dbReference>
<proteinExistence type="predicted"/>